<sequence length="54" mass="6299">MYIHFPFLSLMRFELPVVVIKHVPRVTWIYLDGSLYNPTDGRALHLSLTTVEVL</sequence>
<name>A0A3L6L0I6_9TRYP</name>
<dbReference type="Proteomes" id="UP000266743">
    <property type="component" value="Chromosome 9"/>
</dbReference>
<dbReference type="AlphaFoldDB" id="A0A3L6L0I6"/>
<dbReference type="EMBL" id="QSBY01000009">
    <property type="protein sequence ID" value="RHW70123.1"/>
    <property type="molecule type" value="Genomic_DNA"/>
</dbReference>
<evidence type="ECO:0000313" key="1">
    <source>
        <dbReference type="EMBL" id="RHW70123.1"/>
    </source>
</evidence>
<organism evidence="1">
    <name type="scientific">Trypanosoma brucei equiperdum</name>
    <dbReference type="NCBI Taxonomy" id="630700"/>
    <lineage>
        <taxon>Eukaryota</taxon>
        <taxon>Discoba</taxon>
        <taxon>Euglenozoa</taxon>
        <taxon>Kinetoplastea</taxon>
        <taxon>Metakinetoplastina</taxon>
        <taxon>Trypanosomatida</taxon>
        <taxon>Trypanosomatidae</taxon>
        <taxon>Trypanosoma</taxon>
    </lineage>
</organism>
<protein>
    <submittedName>
        <fullName evidence="1">Uncharacterized protein</fullName>
    </submittedName>
</protein>
<proteinExistence type="predicted"/>
<reference evidence="1" key="1">
    <citation type="submission" date="2018-09" db="EMBL/GenBank/DDBJ databases">
        <title>whole genome sequence of T. equiperdum IVM-t1 strain.</title>
        <authorList>
            <person name="Suganuma K."/>
        </authorList>
    </citation>
    <scope>NUCLEOTIDE SEQUENCE [LARGE SCALE GENOMIC DNA]</scope>
    <source>
        <strain evidence="1">IVM-t1</strain>
    </source>
</reference>
<comment type="caution">
    <text evidence="1">The sequence shown here is derived from an EMBL/GenBank/DDBJ whole genome shotgun (WGS) entry which is preliminary data.</text>
</comment>
<gene>
    <name evidence="1" type="ORF">DPX39_090017500</name>
</gene>
<accession>A0A3L6L0I6</accession>